<evidence type="ECO:0000313" key="1">
    <source>
        <dbReference type="EMBL" id="KAG5608776.1"/>
    </source>
</evidence>
<sequence>MEEIEVLLVSQALTCSEDACCGGMLRWMSGHTRRDMIRNEAIREKVEVTFVEYKIREAKLGWFEHVKMRCQRLVVGGTHAEG</sequence>
<gene>
    <name evidence="1" type="ORF">H5410_020057</name>
</gene>
<accession>A0A9J5ZA35</accession>
<protein>
    <submittedName>
        <fullName evidence="1">Uncharacterized protein</fullName>
    </submittedName>
</protein>
<evidence type="ECO:0000313" key="2">
    <source>
        <dbReference type="Proteomes" id="UP000824120"/>
    </source>
</evidence>
<comment type="caution">
    <text evidence="1">The sequence shown here is derived from an EMBL/GenBank/DDBJ whole genome shotgun (WGS) entry which is preliminary data.</text>
</comment>
<reference evidence="1 2" key="1">
    <citation type="submission" date="2020-09" db="EMBL/GenBank/DDBJ databases">
        <title>De no assembly of potato wild relative species, Solanum commersonii.</title>
        <authorList>
            <person name="Cho K."/>
        </authorList>
    </citation>
    <scope>NUCLEOTIDE SEQUENCE [LARGE SCALE GENOMIC DNA]</scope>
    <source>
        <strain evidence="1">LZ3.2</strain>
        <tissue evidence="1">Leaf</tissue>
    </source>
</reference>
<dbReference type="Proteomes" id="UP000824120">
    <property type="component" value="Chromosome 4"/>
</dbReference>
<name>A0A9J5ZA35_SOLCO</name>
<dbReference type="AlphaFoldDB" id="A0A9J5ZA35"/>
<dbReference type="EMBL" id="JACXVP010000004">
    <property type="protein sequence ID" value="KAG5608776.1"/>
    <property type="molecule type" value="Genomic_DNA"/>
</dbReference>
<keyword evidence="2" id="KW-1185">Reference proteome</keyword>
<dbReference type="OrthoDB" id="1283502at2759"/>
<proteinExistence type="predicted"/>
<organism evidence="1 2">
    <name type="scientific">Solanum commersonii</name>
    <name type="common">Commerson's wild potato</name>
    <name type="synonym">Commerson's nightshade</name>
    <dbReference type="NCBI Taxonomy" id="4109"/>
    <lineage>
        <taxon>Eukaryota</taxon>
        <taxon>Viridiplantae</taxon>
        <taxon>Streptophyta</taxon>
        <taxon>Embryophyta</taxon>
        <taxon>Tracheophyta</taxon>
        <taxon>Spermatophyta</taxon>
        <taxon>Magnoliopsida</taxon>
        <taxon>eudicotyledons</taxon>
        <taxon>Gunneridae</taxon>
        <taxon>Pentapetalae</taxon>
        <taxon>asterids</taxon>
        <taxon>lamiids</taxon>
        <taxon>Solanales</taxon>
        <taxon>Solanaceae</taxon>
        <taxon>Solanoideae</taxon>
        <taxon>Solaneae</taxon>
        <taxon>Solanum</taxon>
    </lineage>
</organism>